<reference evidence="1 2" key="1">
    <citation type="journal article" date="2018" name="Front. Plant Sci.">
        <title>Red Clover (Trifolium pratense) and Zigzag Clover (T. medium) - A Picture of Genomic Similarities and Differences.</title>
        <authorList>
            <person name="Dluhosova J."/>
            <person name="Istvanek J."/>
            <person name="Nedelnik J."/>
            <person name="Repkova J."/>
        </authorList>
    </citation>
    <scope>NUCLEOTIDE SEQUENCE [LARGE SCALE GENOMIC DNA]</scope>
    <source>
        <strain evidence="2">cv. 10/8</strain>
        <tissue evidence="1">Leaf</tissue>
    </source>
</reference>
<sequence>MPSLKKRKNLDKDSNFFAYASTFKPPRVSFRNASPYLSLAVSGKYLARNFLLKFSHENSS</sequence>
<name>A0A392UGE9_9FABA</name>
<keyword evidence="2" id="KW-1185">Reference proteome</keyword>
<evidence type="ECO:0000313" key="2">
    <source>
        <dbReference type="Proteomes" id="UP000265520"/>
    </source>
</evidence>
<dbReference type="Proteomes" id="UP000265520">
    <property type="component" value="Unassembled WGS sequence"/>
</dbReference>
<dbReference type="EMBL" id="LXQA010803429">
    <property type="protein sequence ID" value="MCI71764.1"/>
    <property type="molecule type" value="Genomic_DNA"/>
</dbReference>
<dbReference type="AlphaFoldDB" id="A0A392UGE9"/>
<protein>
    <submittedName>
        <fullName evidence="1">Uncharacterized protein</fullName>
    </submittedName>
</protein>
<accession>A0A392UGE9</accession>
<evidence type="ECO:0000313" key="1">
    <source>
        <dbReference type="EMBL" id="MCI71764.1"/>
    </source>
</evidence>
<proteinExistence type="predicted"/>
<comment type="caution">
    <text evidence="1">The sequence shown here is derived from an EMBL/GenBank/DDBJ whole genome shotgun (WGS) entry which is preliminary data.</text>
</comment>
<organism evidence="1 2">
    <name type="scientific">Trifolium medium</name>
    <dbReference type="NCBI Taxonomy" id="97028"/>
    <lineage>
        <taxon>Eukaryota</taxon>
        <taxon>Viridiplantae</taxon>
        <taxon>Streptophyta</taxon>
        <taxon>Embryophyta</taxon>
        <taxon>Tracheophyta</taxon>
        <taxon>Spermatophyta</taxon>
        <taxon>Magnoliopsida</taxon>
        <taxon>eudicotyledons</taxon>
        <taxon>Gunneridae</taxon>
        <taxon>Pentapetalae</taxon>
        <taxon>rosids</taxon>
        <taxon>fabids</taxon>
        <taxon>Fabales</taxon>
        <taxon>Fabaceae</taxon>
        <taxon>Papilionoideae</taxon>
        <taxon>50 kb inversion clade</taxon>
        <taxon>NPAAA clade</taxon>
        <taxon>Hologalegina</taxon>
        <taxon>IRL clade</taxon>
        <taxon>Trifolieae</taxon>
        <taxon>Trifolium</taxon>
    </lineage>
</organism>